<dbReference type="AlphaFoldDB" id="A0A2M8L5N0"/>
<reference evidence="2" key="1">
    <citation type="submission" date="2017-09" db="EMBL/GenBank/DDBJ databases">
        <title>Depth-based differentiation of microbial function through sediment-hosted aquifers and enrichment of novel symbionts in the deep terrestrial subsurface.</title>
        <authorList>
            <person name="Probst A.J."/>
            <person name="Ladd B."/>
            <person name="Jarett J.K."/>
            <person name="Geller-Mcgrath D.E."/>
            <person name="Sieber C.M.K."/>
            <person name="Emerson J.B."/>
            <person name="Anantharaman K."/>
            <person name="Thomas B.C."/>
            <person name="Malmstrom R."/>
            <person name="Stieglmeier M."/>
            <person name="Klingl A."/>
            <person name="Woyke T."/>
            <person name="Ryan C.M."/>
            <person name="Banfield J.F."/>
        </authorList>
    </citation>
    <scope>NUCLEOTIDE SEQUENCE [LARGE SCALE GENOMIC DNA]</scope>
</reference>
<gene>
    <name evidence="1" type="ORF">COU96_01590</name>
</gene>
<accession>A0A2M8L5N0</accession>
<name>A0A2M8L5N0_9BACT</name>
<proteinExistence type="predicted"/>
<protein>
    <submittedName>
        <fullName evidence="1">Uncharacterized protein</fullName>
    </submittedName>
</protein>
<comment type="caution">
    <text evidence="1">The sequence shown here is derived from an EMBL/GenBank/DDBJ whole genome shotgun (WGS) entry which is preliminary data.</text>
</comment>
<dbReference type="EMBL" id="PFEL01000062">
    <property type="protein sequence ID" value="PJE69088.1"/>
    <property type="molecule type" value="Genomic_DNA"/>
</dbReference>
<dbReference type="Proteomes" id="UP000229500">
    <property type="component" value="Unassembled WGS sequence"/>
</dbReference>
<organism evidence="1 2">
    <name type="scientific">Candidatus Shapirobacteria bacterium CG10_big_fil_rev_8_21_14_0_10_38_14</name>
    <dbReference type="NCBI Taxonomy" id="1974483"/>
    <lineage>
        <taxon>Bacteria</taxon>
        <taxon>Candidatus Shapironibacteriota</taxon>
    </lineage>
</organism>
<evidence type="ECO:0000313" key="1">
    <source>
        <dbReference type="EMBL" id="PJE69088.1"/>
    </source>
</evidence>
<sequence>MPIGERIRKEREQRAIVAAQETLATQRLVVSMAEKLNRRVIEEAKPFLDVLEKAGIYEMFCDIRSELKLVWKQTDMRGFVDSILRDTLGDWGLYTGKRKMPALLETLIGIRMRAGSRKIVIDEEQNIVEGFGVRTEDSRSHQSLSLSEHKKILERILVAGPSVENCSLVLKWDYDEYWQDLVGTSCSWKELLAEVIRDSKSGALFLKICSNKEYGESVVMTPNEYRDRTKVEDAVVKVWQGTFS</sequence>
<evidence type="ECO:0000313" key="2">
    <source>
        <dbReference type="Proteomes" id="UP000229500"/>
    </source>
</evidence>